<accession>A0A2Z5Y4Q3</accession>
<dbReference type="Pfam" id="PF00702">
    <property type="entry name" value="Hydrolase"/>
    <property type="match status" value="1"/>
</dbReference>
<feature type="binding site" evidence="4">
    <location>
        <position position="169"/>
    </location>
    <ligand>
        <name>Mg(2+)</name>
        <dbReference type="ChEBI" id="CHEBI:18420"/>
    </ligand>
</feature>
<feature type="binding site" evidence="3">
    <location>
        <position position="145"/>
    </location>
    <ligand>
        <name>substrate</name>
    </ligand>
</feature>
<dbReference type="GeneID" id="39499582"/>
<feature type="active site" description="Nucleophile" evidence="2">
    <location>
        <position position="8"/>
    </location>
</feature>
<keyword evidence="6" id="KW-0413">Isomerase</keyword>
<organism evidence="6 7">
    <name type="scientific">Melissococcus plutonius</name>
    <dbReference type="NCBI Taxonomy" id="33970"/>
    <lineage>
        <taxon>Bacteria</taxon>
        <taxon>Bacillati</taxon>
        <taxon>Bacillota</taxon>
        <taxon>Bacilli</taxon>
        <taxon>Lactobacillales</taxon>
        <taxon>Enterococcaceae</taxon>
        <taxon>Melissococcus</taxon>
    </lineage>
</organism>
<dbReference type="CDD" id="cd02598">
    <property type="entry name" value="HAD_BPGM"/>
    <property type="match status" value="1"/>
</dbReference>
<dbReference type="GO" id="GO:0000287">
    <property type="term" value="F:magnesium ion binding"/>
    <property type="evidence" value="ECO:0007669"/>
    <property type="project" value="InterPro"/>
</dbReference>
<feature type="active site" description="Proton donor/acceptor" evidence="2">
    <location>
        <position position="10"/>
    </location>
</feature>
<geneLocation type="plasmid" evidence="7">
    <name>pmp1 dat561 dna</name>
</geneLocation>
<dbReference type="NCBIfam" id="TIGR02009">
    <property type="entry name" value="PGMB-YQAB-SF"/>
    <property type="match status" value="1"/>
</dbReference>
<feature type="binding site" evidence="3">
    <location>
        <begin position="8"/>
        <end position="10"/>
    </location>
    <ligand>
        <name>substrate</name>
    </ligand>
</feature>
<dbReference type="InterPro" id="IPR006439">
    <property type="entry name" value="HAD-SF_hydro_IA"/>
</dbReference>
<dbReference type="EC" id="5.4.2.6" evidence="6"/>
<name>A0A2Z5Y4Q3_9ENTE</name>
<gene>
    <name evidence="6" type="ORF">DAT561_p1104</name>
</gene>
<keyword evidence="4" id="KW-0460">Magnesium</keyword>
<dbReference type="GO" id="GO:0008801">
    <property type="term" value="F:beta-phosphoglucomutase activity"/>
    <property type="evidence" value="ECO:0007669"/>
    <property type="project" value="UniProtKB-EC"/>
</dbReference>
<feature type="binding site" evidence="3">
    <location>
        <position position="24"/>
    </location>
    <ligand>
        <name>substrate</name>
    </ligand>
</feature>
<evidence type="ECO:0000256" key="2">
    <source>
        <dbReference type="PIRSR" id="PIRSR610972-1"/>
    </source>
</evidence>
<evidence type="ECO:0000256" key="5">
    <source>
        <dbReference type="PIRSR" id="PIRSR610972-4"/>
    </source>
</evidence>
<evidence type="ECO:0000256" key="3">
    <source>
        <dbReference type="PIRSR" id="PIRSR610972-2"/>
    </source>
</evidence>
<dbReference type="SFLD" id="SFLDG01129">
    <property type="entry name" value="C1.5:_HAD__Beta-PGM__Phosphata"/>
    <property type="match status" value="1"/>
</dbReference>
<dbReference type="Proteomes" id="UP000269226">
    <property type="component" value="Plasmid pMP1"/>
</dbReference>
<dbReference type="PRINTS" id="PR00413">
    <property type="entry name" value="HADHALOGNASE"/>
</dbReference>
<dbReference type="InterPro" id="IPR010972">
    <property type="entry name" value="Beta-PGM"/>
</dbReference>
<keyword evidence="6" id="KW-0614">Plasmid</keyword>
<evidence type="ECO:0000313" key="6">
    <source>
        <dbReference type="EMBL" id="BBC61806.1"/>
    </source>
</evidence>
<dbReference type="OMA" id="KVHAAAW"/>
<evidence type="ECO:0000313" key="7">
    <source>
        <dbReference type="Proteomes" id="UP000269226"/>
    </source>
</evidence>
<dbReference type="InterPro" id="IPR036412">
    <property type="entry name" value="HAD-like_sf"/>
</dbReference>
<dbReference type="AlphaFoldDB" id="A0A2Z5Y4Q3"/>
<dbReference type="InterPro" id="IPR023214">
    <property type="entry name" value="HAD_sf"/>
</dbReference>
<reference evidence="6 7" key="1">
    <citation type="submission" date="2018-01" db="EMBL/GenBank/DDBJ databases">
        <title>Whole genome sequence of Melissococcus plutonius DAT561.</title>
        <authorList>
            <person name="Okumura K."/>
            <person name="Takamatsu D."/>
            <person name="Okura M."/>
        </authorList>
    </citation>
    <scope>NUCLEOTIDE SEQUENCE [LARGE SCALE GENOMIC DNA]</scope>
    <source>
        <strain evidence="6 7">DAT561</strain>
        <plasmid evidence="7">pmp1 dat561 dna</plasmid>
    </source>
</reference>
<dbReference type="InterPro" id="IPR010976">
    <property type="entry name" value="B-phosphoglucomutase_hydrolase"/>
</dbReference>
<dbReference type="GO" id="GO:0005975">
    <property type="term" value="P:carbohydrate metabolic process"/>
    <property type="evidence" value="ECO:0007669"/>
    <property type="project" value="InterPro"/>
</dbReference>
<protein>
    <submittedName>
        <fullName evidence="6">Beta-phosphoglucomutase</fullName>
        <ecNumber evidence="6">5.4.2.6</ecNumber>
    </submittedName>
</protein>
<dbReference type="RefSeq" id="WP_013774727.1">
    <property type="nucleotide sequence ID" value="NZ_AP018493.1"/>
</dbReference>
<dbReference type="PANTHER" id="PTHR18901">
    <property type="entry name" value="2-DEOXYGLUCOSE-6-PHOSPHATE PHOSPHATASE 2"/>
    <property type="match status" value="1"/>
</dbReference>
<evidence type="ECO:0000256" key="1">
    <source>
        <dbReference type="ARBA" id="ARBA00006171"/>
    </source>
</evidence>
<dbReference type="EMBL" id="AP018493">
    <property type="protein sequence ID" value="BBC61806.1"/>
    <property type="molecule type" value="Genomic_DNA"/>
</dbReference>
<dbReference type="InterPro" id="IPR023198">
    <property type="entry name" value="PGP-like_dom2"/>
</dbReference>
<keyword evidence="4" id="KW-0479">Metal-binding</keyword>
<proteinExistence type="inferred from homology"/>
<dbReference type="PANTHER" id="PTHR18901:SF38">
    <property type="entry name" value="PSEUDOURIDINE-5'-PHOSPHATASE"/>
    <property type="match status" value="1"/>
</dbReference>
<evidence type="ECO:0000256" key="4">
    <source>
        <dbReference type="PIRSR" id="PIRSR610972-3"/>
    </source>
</evidence>
<feature type="binding site" evidence="3">
    <location>
        <position position="52"/>
    </location>
    <ligand>
        <name>substrate</name>
    </ligand>
</feature>
<dbReference type="SFLD" id="SFLDS00003">
    <property type="entry name" value="Haloacid_Dehalogenase"/>
    <property type="match status" value="1"/>
</dbReference>
<feature type="binding site" evidence="4">
    <location>
        <position position="10"/>
    </location>
    <ligand>
        <name>Mg(2+)</name>
        <dbReference type="ChEBI" id="CHEBI:18420"/>
    </ligand>
</feature>
<feature type="binding site" evidence="4">
    <location>
        <position position="170"/>
    </location>
    <ligand>
        <name>Mg(2+)</name>
        <dbReference type="ChEBI" id="CHEBI:18420"/>
    </ligand>
</feature>
<dbReference type="NCBIfam" id="TIGR01509">
    <property type="entry name" value="HAD-SF-IA-v3"/>
    <property type="match status" value="1"/>
</dbReference>
<dbReference type="Gene3D" id="3.40.50.1000">
    <property type="entry name" value="HAD superfamily/HAD-like"/>
    <property type="match status" value="1"/>
</dbReference>
<sequence>MLKGALFDLDGVIADTSVYHFDAWRKLVKDHFDKTLPDDLEEKTKGVSRGDSLQIILNYLHITVSKAKFDELATEKNNIYLTYLETLTPENTLPGIQEFIQTLKAHHIKLAVASASLNAPFILRKLDLHHAFDAIADPSAVKAGKPAPDIFLAAAAAIQLKPEECIGIEDSIAGITAINKAGSFSVGIGSIEKLHEANLLFAATDDLNLDTIVKQFNQQ</sequence>
<comment type="cofactor">
    <cofactor evidence="4">
        <name>Mg(2+)</name>
        <dbReference type="ChEBI" id="CHEBI:18420"/>
    </cofactor>
    <text evidence="4">Binds 2 magnesium ions per subunit.</text>
</comment>
<dbReference type="SFLD" id="SFLDG01135">
    <property type="entry name" value="C1.5.6:_HAD__Beta-PGM__Phospha"/>
    <property type="match status" value="1"/>
</dbReference>
<feature type="binding site" evidence="4">
    <location>
        <position position="8"/>
    </location>
    <ligand>
        <name>Mg(2+)</name>
        <dbReference type="ChEBI" id="CHEBI:18420"/>
    </ligand>
</feature>
<comment type="similarity">
    <text evidence="1">Belongs to the HAD-like hydrolase superfamily. CbbY/CbbZ/Gph/YieH family.</text>
</comment>
<feature type="binding site" evidence="3">
    <location>
        <begin position="114"/>
        <end position="118"/>
    </location>
    <ligand>
        <name>substrate</name>
    </ligand>
</feature>
<dbReference type="NCBIfam" id="TIGR01990">
    <property type="entry name" value="bPGM"/>
    <property type="match status" value="1"/>
</dbReference>
<dbReference type="SUPFAM" id="SSF56784">
    <property type="entry name" value="HAD-like"/>
    <property type="match status" value="1"/>
</dbReference>
<dbReference type="Gene3D" id="1.10.150.240">
    <property type="entry name" value="Putative phosphatase, domain 2"/>
    <property type="match status" value="1"/>
</dbReference>
<feature type="site" description="Important for catalytic activity and assists the phosphoryl transfer reaction to Asp8 by balancing charge and orienting the reacting groups" evidence="5">
    <location>
        <position position="145"/>
    </location>
</feature>
<feature type="binding site" evidence="3">
    <location>
        <position position="76"/>
    </location>
    <ligand>
        <name>substrate</name>
    </ligand>
</feature>
<feature type="site" description="Important for catalytic activity and assists the phosphoryl transfer reaction to Asp8 by balancing charge and orienting the reacting groups" evidence="5">
    <location>
        <position position="114"/>
    </location>
</feature>